<dbReference type="Pfam" id="PF08506">
    <property type="entry name" value="Cse1"/>
    <property type="match status" value="1"/>
</dbReference>
<evidence type="ECO:0000256" key="3">
    <source>
        <dbReference type="ARBA" id="ARBA00007991"/>
    </source>
</evidence>
<comment type="caution">
    <text evidence="10">The sequence shown here is derived from an EMBL/GenBank/DDBJ whole genome shotgun (WGS) entry which is preliminary data.</text>
</comment>
<dbReference type="InterPro" id="IPR016024">
    <property type="entry name" value="ARM-type_fold"/>
</dbReference>
<dbReference type="InterPro" id="IPR011989">
    <property type="entry name" value="ARM-like"/>
</dbReference>
<comment type="subcellular location">
    <subcellularLocation>
        <location evidence="2">Cytoplasm</location>
    </subcellularLocation>
    <subcellularLocation>
        <location evidence="1">Nucleus</location>
    </subcellularLocation>
</comment>
<organism evidence="10 11">
    <name type="scientific">Porites evermanni</name>
    <dbReference type="NCBI Taxonomy" id="104178"/>
    <lineage>
        <taxon>Eukaryota</taxon>
        <taxon>Metazoa</taxon>
        <taxon>Cnidaria</taxon>
        <taxon>Anthozoa</taxon>
        <taxon>Hexacorallia</taxon>
        <taxon>Scleractinia</taxon>
        <taxon>Fungiina</taxon>
        <taxon>Poritidae</taxon>
        <taxon>Porites</taxon>
    </lineage>
</organism>
<dbReference type="InterPro" id="IPR013713">
    <property type="entry name" value="XPO2_central"/>
</dbReference>
<dbReference type="InterPro" id="IPR058669">
    <property type="entry name" value="TPR_IPO7/11-like"/>
</dbReference>
<dbReference type="PANTHER" id="PTHR10997">
    <property type="entry name" value="IMPORTIN-7, 8, 11"/>
    <property type="match status" value="1"/>
</dbReference>
<keyword evidence="7" id="KW-0539">Nucleus</keyword>
<dbReference type="InterPro" id="IPR001494">
    <property type="entry name" value="Importin-beta_N"/>
</dbReference>
<feature type="domain" description="Importin N-terminal" evidence="9">
    <location>
        <begin position="22"/>
        <end position="103"/>
    </location>
</feature>
<dbReference type="PANTHER" id="PTHR10997:SF18">
    <property type="entry name" value="D-IMPORTIN 7_RANBP7"/>
    <property type="match status" value="1"/>
</dbReference>
<proteinExistence type="inferred from homology"/>
<evidence type="ECO:0000256" key="8">
    <source>
        <dbReference type="SAM" id="MobiDB-lite"/>
    </source>
</evidence>
<keyword evidence="11" id="KW-1185">Reference proteome</keyword>
<evidence type="ECO:0000313" key="10">
    <source>
        <dbReference type="EMBL" id="CAH3157309.1"/>
    </source>
</evidence>
<dbReference type="Gene3D" id="1.25.10.10">
    <property type="entry name" value="Leucine-rich Repeat Variant"/>
    <property type="match status" value="2"/>
</dbReference>
<gene>
    <name evidence="10" type="ORF">PEVE_00002471</name>
</gene>
<dbReference type="PROSITE" id="PS50166">
    <property type="entry name" value="IMPORTIN_B_NT"/>
    <property type="match status" value="1"/>
</dbReference>
<evidence type="ECO:0000256" key="7">
    <source>
        <dbReference type="ARBA" id="ARBA00023242"/>
    </source>
</evidence>
<feature type="region of interest" description="Disordered" evidence="8">
    <location>
        <begin position="1033"/>
        <end position="1060"/>
    </location>
</feature>
<evidence type="ECO:0000256" key="2">
    <source>
        <dbReference type="ARBA" id="ARBA00004496"/>
    </source>
</evidence>
<comment type="similarity">
    <text evidence="3">Belongs to the importin beta family.</text>
</comment>
<dbReference type="Pfam" id="PF03810">
    <property type="entry name" value="IBN_N"/>
    <property type="match status" value="1"/>
</dbReference>
<name>A0ABN8Q532_9CNID</name>
<reference evidence="10 11" key="1">
    <citation type="submission" date="2022-05" db="EMBL/GenBank/DDBJ databases">
        <authorList>
            <consortium name="Genoscope - CEA"/>
            <person name="William W."/>
        </authorList>
    </citation>
    <scope>NUCLEOTIDE SEQUENCE [LARGE SCALE GENOMIC DNA]</scope>
</reference>
<dbReference type="Pfam" id="PF25758">
    <property type="entry name" value="TPR_IPO11"/>
    <property type="match status" value="1"/>
</dbReference>
<dbReference type="Proteomes" id="UP001159427">
    <property type="component" value="Unassembled WGS sequence"/>
</dbReference>
<dbReference type="SUPFAM" id="SSF48371">
    <property type="entry name" value="ARM repeat"/>
    <property type="match status" value="1"/>
</dbReference>
<evidence type="ECO:0000256" key="4">
    <source>
        <dbReference type="ARBA" id="ARBA00022448"/>
    </source>
</evidence>
<keyword evidence="6" id="KW-0653">Protein transport</keyword>
<evidence type="ECO:0000256" key="1">
    <source>
        <dbReference type="ARBA" id="ARBA00004123"/>
    </source>
</evidence>
<keyword evidence="4" id="KW-0813">Transport</keyword>
<feature type="compositionally biased region" description="Acidic residues" evidence="8">
    <location>
        <begin position="1034"/>
        <end position="1060"/>
    </location>
</feature>
<evidence type="ECO:0000313" key="11">
    <source>
        <dbReference type="Proteomes" id="UP001159427"/>
    </source>
</evidence>
<protein>
    <recommendedName>
        <fullName evidence="9">Importin N-terminal domain-containing protein</fullName>
    </recommendedName>
</protein>
<accession>A0ABN8Q532</accession>
<evidence type="ECO:0000259" key="9">
    <source>
        <dbReference type="PROSITE" id="PS50166"/>
    </source>
</evidence>
<dbReference type="EMBL" id="CALNXI010001143">
    <property type="protein sequence ID" value="CAH3157309.1"/>
    <property type="molecule type" value="Genomic_DNA"/>
</dbReference>
<keyword evidence="5" id="KW-0963">Cytoplasm</keyword>
<dbReference type="SMART" id="SM00913">
    <property type="entry name" value="IBN_N"/>
    <property type="match status" value="2"/>
</dbReference>
<sequence length="1179" mass="135179">MDIPQLATILSSTFDPNLREEAEKKLNEIHKVPGFLTLLLQVVMSNDVQIPVRQSGGIYLKNMVSQFWKDRDPSELIDGVQPYVIPEQDKVIIRENIVEAVIHAPELIRLQLTVCVSQILRHDFPDKWPGVIDKVNGYLTENSQATWMGALLTLYQIVKKYEFKKPDERQVLHRIMQVLLPQLYSRFTMVIEDGSQPSVEIQKQILKIFFALIQYVLPMEVITAQSFGKWMHVFQTVVARDVPQVALEGDGEELAKLPWWKAKKWALHILCRVFERYGTPGSITKEYEQFSENYCKHFSASVTQILLKVLDQYRQKVFVAPRVLQQTINYLKNGISNSLHWKVMRPRIQAIIQEVVFPLMCYTEEDEELWQEDPYEFIRVKYDIFEDFVSPVTAAATLLHTAVSKRKQVLDPTMVFCVHLLNIPAEQRDPRQKDGALHMIGTLADVLIKRKMYRTQLESMLVQHVFPEFKSPLGYLRARACWVLHSFGDITFKDERNLEIAVNSARLCLTEDNDPPVKVEAAIALQFLIEKQEESKKYIEPHVRQVILELLKVIRETENDDLTGVMQKLISTYGDQHQVASIAVDIARDLAGTFVQLLDGDDSDEKAVTAMGILNTLETMLNVMERSKEIVHQLEQVVISLIAKVLELSVLEFYEDILSIICTCTVFEISQSMWTVFYMIYEAFQKDAFDYFAGKVTTSREFGNDDNNGIENAANKSNLRPFKLYRVYLDPFNLSNAGNSPGVEFLRTFSRYKRERKIRRRMFTSSIKRRIRCITTLLRYCVECFQHCSNTASLCCAKNRRCESSHASSPLSSLSTRLNTCAGCCATSMPSLFMILLFVSCLVEMMPCLHNYITVDTPTFLANPKNMEVIYNICKKMMTDSSAQEDQQCNAAKLLEVTILQCRGQIDHWLPFFVEAALERLTREVKESELRTMCLQVGVAGLVYNAPLLLGILEKLHFPNTQETVTAQFFSQWINDYDCFFGIHDRKMFVLGFCALMDLPKEIRPHSLLQCSGQILPALLVLFAGLKRAYESQANDDEEVDDDEGESDEDELASDEDEINEDDVQYIEGLAQKAADHLDDEEDIEDEETALANFTTSIDNDETDEYIAFRTSLQALQGSDPDWYTALINVLDGEQTRALQDVFVQAEQRKNALESKRIEQQGGYMFTNMAVPQTFNFGQ</sequence>
<evidence type="ECO:0000256" key="5">
    <source>
        <dbReference type="ARBA" id="ARBA00022490"/>
    </source>
</evidence>
<evidence type="ECO:0000256" key="6">
    <source>
        <dbReference type="ARBA" id="ARBA00022927"/>
    </source>
</evidence>